<accession>A0A928UWX8</accession>
<dbReference type="InterPro" id="IPR007452">
    <property type="entry name" value="TamB_C"/>
</dbReference>
<evidence type="ECO:0000256" key="1">
    <source>
        <dbReference type="ARBA" id="ARBA00004167"/>
    </source>
</evidence>
<comment type="subcellular location">
    <subcellularLocation>
        <location evidence="1">Membrane</location>
        <topology evidence="1">Single-pass membrane protein</topology>
    </subcellularLocation>
</comment>
<dbReference type="Pfam" id="PF04357">
    <property type="entry name" value="TamB"/>
    <property type="match status" value="1"/>
</dbReference>
<dbReference type="GO" id="GO:0009306">
    <property type="term" value="P:protein secretion"/>
    <property type="evidence" value="ECO:0007669"/>
    <property type="project" value="InterPro"/>
</dbReference>
<dbReference type="GO" id="GO:0005886">
    <property type="term" value="C:plasma membrane"/>
    <property type="evidence" value="ECO:0007669"/>
    <property type="project" value="InterPro"/>
</dbReference>
<comment type="caution">
    <text evidence="6">The sequence shown here is derived from an EMBL/GenBank/DDBJ whole genome shotgun (WGS) entry which is preliminary data.</text>
</comment>
<evidence type="ECO:0000259" key="5">
    <source>
        <dbReference type="Pfam" id="PF04357"/>
    </source>
</evidence>
<dbReference type="InterPro" id="IPR008023">
    <property type="entry name" value="DUF748"/>
</dbReference>
<evidence type="ECO:0000256" key="4">
    <source>
        <dbReference type="ARBA" id="ARBA00023136"/>
    </source>
</evidence>
<organism evidence="6 7">
    <name type="scientific">Sphingobacterium hungaricum</name>
    <dbReference type="NCBI Taxonomy" id="2082723"/>
    <lineage>
        <taxon>Bacteria</taxon>
        <taxon>Pseudomonadati</taxon>
        <taxon>Bacteroidota</taxon>
        <taxon>Sphingobacteriia</taxon>
        <taxon>Sphingobacteriales</taxon>
        <taxon>Sphingobacteriaceae</taxon>
        <taxon>Sphingobacterium</taxon>
    </lineage>
</organism>
<protein>
    <submittedName>
        <fullName evidence="6">DUF490 domain-containing protein</fullName>
    </submittedName>
</protein>
<feature type="domain" description="Translocation and assembly module TamB C-terminal" evidence="5">
    <location>
        <begin position="996"/>
        <end position="1418"/>
    </location>
</feature>
<evidence type="ECO:0000313" key="7">
    <source>
        <dbReference type="Proteomes" id="UP000616201"/>
    </source>
</evidence>
<reference evidence="6" key="1">
    <citation type="submission" date="2018-02" db="EMBL/GenBank/DDBJ databases">
        <authorList>
            <person name="Vasarhelyi B.M."/>
            <person name="Deshmukh S."/>
            <person name="Balint B."/>
            <person name="Kukolya J."/>
        </authorList>
    </citation>
    <scope>NUCLEOTIDE SEQUENCE</scope>
    <source>
        <strain evidence="6">KB22</strain>
    </source>
</reference>
<name>A0A928UWX8_9SPHI</name>
<dbReference type="EMBL" id="PRDK01000007">
    <property type="protein sequence ID" value="MBE8714745.1"/>
    <property type="molecule type" value="Genomic_DNA"/>
</dbReference>
<evidence type="ECO:0000256" key="2">
    <source>
        <dbReference type="ARBA" id="ARBA00022692"/>
    </source>
</evidence>
<keyword evidence="2" id="KW-0812">Transmembrane</keyword>
<proteinExistence type="predicted"/>
<dbReference type="Pfam" id="PF05359">
    <property type="entry name" value="DUF748"/>
    <property type="match status" value="1"/>
</dbReference>
<evidence type="ECO:0000313" key="6">
    <source>
        <dbReference type="EMBL" id="MBE8714745.1"/>
    </source>
</evidence>
<keyword evidence="3" id="KW-1133">Transmembrane helix</keyword>
<keyword evidence="7" id="KW-1185">Reference proteome</keyword>
<gene>
    <name evidence="6" type="ORF">C4F49_13745</name>
</gene>
<evidence type="ECO:0000256" key="3">
    <source>
        <dbReference type="ARBA" id="ARBA00022989"/>
    </source>
</evidence>
<keyword evidence="4" id="KW-0472">Membrane</keyword>
<sequence>MLIAIALFSLQFASVQTFLAKKVSAYLSQQLDADISLENVYFKPFTSLELNKFSIKDKHGNRILYTENVEANLVFTQFFNNKISVEELKLTDAFIDYQLYKDSSNFKFLIDYFTSSEKEEKPEKKKLEINLDRIEFKNNHFKFVNHQSEYKTRGINFSDIELTEFSGVLDDIKMDSSGVNFSAEKLHFKEKSGFHLKELTAQSSISNREIELDAMLLQTNYSKLSRYVRMQYHSFKDFEDFIDKVKMNSTLENSTVDSRDIEFFAPDMKLVRFRTDVISANLSGTVSNILARDVSLSMLKSTKILADFTIKGLPDINKTQFDVSIGSLQSTIEEIEKIVPELGNLKSFKLPEQIQKFGQVNYVGTFKGLYSNFVLDGFLESDLGDIRLSSNLEIGEQLKYKGTVSSESFDAGKLINLSDLSTTGLAINFDGTDLDLEKMNLTADALLTQTNFKNYSYDSIQFNGSLIEQQLELNGSIQDQNLNVTYATDIDWSAPEARYNLDADLNFANLHALNLFQKDSIILKNTSFKTDITGSNLNDLQGNFSAKNIHLQSSRGEFDIDFVDLKAEGNENSRLLSLNSDVATIEILGNIDLNTIRPYFESLAMRYAPAIGLELKPYNQQNFNLNLSIKSFKPISAFFDPSLSLEDGATLKANFSTQSYKAQFSAFSPSVTYKGISVKNLSIDENADDTALSIAVLADQIKYTDSTYINNIEISTILANDSLQFAIQLSEDSLSNQLKLNGDIHFAHNKPAYIHFKESSIKINHEFWQLNEDSELRVSKGKFYLNNLVLSHLDQQVKINGVLSNDDDQLSIDFNRFGLSALNGLTNPLGIHLQGEMNGNLTINSVFKNPFFSSNLQTSTIIYNQIPVGKLNLVADFEPQTNIATLKLDLLDDLQRGLNVSGTYNLNAKQDAINLKAKLKEIDLVLFQPFLKALVSEIQGKANADLTIRGNYNNPRFSGSASIPNASFIINYLRTRYSIENQNTLLDNNSILLTNLKIRDINRSEAQANGIVNLQKLSDPYIDVNLQANNFQIMNTSFKDNNLYYGTAFATGQFAFVGPTSAINIDIDAKSNEHTVLNIPFNSAMTIADNDFIYFINPNESRRKLNEKKFAFRGLTMNMDLELTPEAEVNLATNLGSLKGNGTGEISLKISSLGDFEMFGDYSINSGKFHFTAQDFINKYFDIKQGGTIRWAGNPSEAVINMIAMYQQRTSISPLYNAAGRTGNDQRVLAQADMIIKGTISQPDVTFGLNFPQDPYIVDELQGFLSDANNVNQQALSLILRRSFTPSSTSEIGREVNNTLLSAGTEIAFNQLNSIISQSLNMNFFDLNIRSLNDASASFRFFNDRLIFTGGITDRSNLQLNDLSIFSDRVATDAELTYNIRRDGSLRFRAYNRLNTRNFLNPYDDYISAVGLVYRQEFNTFGEFWRKLWLWNSKEKENKTN</sequence>
<dbReference type="Proteomes" id="UP000616201">
    <property type="component" value="Unassembled WGS sequence"/>
</dbReference>